<name>A0ABX7FML2_BRECH</name>
<evidence type="ECO:0000313" key="2">
    <source>
        <dbReference type="Proteomes" id="UP000596248"/>
    </source>
</evidence>
<proteinExistence type="predicted"/>
<protein>
    <recommendedName>
        <fullName evidence="3">DUF433 domain-containing protein</fullName>
    </recommendedName>
</protein>
<reference evidence="1 2" key="1">
    <citation type="submission" date="2021-01" db="EMBL/GenBank/DDBJ databases">
        <title>Identification of strong promoters based on the transcriptome of Brevibacillus choshinensis.</title>
        <authorList>
            <person name="Yao D."/>
            <person name="Zhang K."/>
            <person name="Wu J."/>
        </authorList>
    </citation>
    <scope>NUCLEOTIDE SEQUENCE [LARGE SCALE GENOMIC DNA]</scope>
    <source>
        <strain evidence="1 2">HPD31-SP3</strain>
    </source>
</reference>
<dbReference type="EMBL" id="CP069127">
    <property type="protein sequence ID" value="QRG66924.1"/>
    <property type="molecule type" value="Genomic_DNA"/>
</dbReference>
<evidence type="ECO:0000313" key="1">
    <source>
        <dbReference type="EMBL" id="QRG66924.1"/>
    </source>
</evidence>
<keyword evidence="2" id="KW-1185">Reference proteome</keyword>
<dbReference type="RefSeq" id="WP_203353988.1">
    <property type="nucleotide sequence ID" value="NZ_CP069127.1"/>
</dbReference>
<dbReference type="Proteomes" id="UP000596248">
    <property type="component" value="Chromosome"/>
</dbReference>
<sequence>MLKSYQVNIIGRACVTRYDAGEGTLDEIVNTSYPNLSEDDATQVKAYVYSIRPDIE</sequence>
<evidence type="ECO:0008006" key="3">
    <source>
        <dbReference type="Google" id="ProtNLM"/>
    </source>
</evidence>
<organism evidence="1 2">
    <name type="scientific">Brevibacillus choshinensis</name>
    <dbReference type="NCBI Taxonomy" id="54911"/>
    <lineage>
        <taxon>Bacteria</taxon>
        <taxon>Bacillati</taxon>
        <taxon>Bacillota</taxon>
        <taxon>Bacilli</taxon>
        <taxon>Bacillales</taxon>
        <taxon>Paenibacillaceae</taxon>
        <taxon>Brevibacillus</taxon>
    </lineage>
</organism>
<accession>A0ABX7FML2</accession>
<gene>
    <name evidence="1" type="ORF">JNE38_26175</name>
</gene>